<name>A0A348WEP6_9RHOB</name>
<dbReference type="Proteomes" id="UP000264719">
    <property type="component" value="Unassembled WGS sequence"/>
</dbReference>
<dbReference type="AlphaFoldDB" id="A0A348WEP6"/>
<protein>
    <submittedName>
        <fullName evidence="1">Aminotransferase</fullName>
    </submittedName>
</protein>
<feature type="non-terminal residue" evidence="1">
    <location>
        <position position="78"/>
    </location>
</feature>
<accession>A0A348WEP6</accession>
<evidence type="ECO:0000313" key="2">
    <source>
        <dbReference type="Proteomes" id="UP000264719"/>
    </source>
</evidence>
<dbReference type="InterPro" id="IPR015421">
    <property type="entry name" value="PyrdxlP-dep_Trfase_major"/>
</dbReference>
<dbReference type="Gene3D" id="3.40.640.10">
    <property type="entry name" value="Type I PLP-dependent aspartate aminotransferase-like (Major domain)"/>
    <property type="match status" value="1"/>
</dbReference>
<dbReference type="GO" id="GO:0008483">
    <property type="term" value="F:transaminase activity"/>
    <property type="evidence" value="ECO:0007669"/>
    <property type="project" value="UniProtKB-KW"/>
</dbReference>
<dbReference type="InterPro" id="IPR000653">
    <property type="entry name" value="DegT/StrS_aminotransferase"/>
</dbReference>
<dbReference type="SUPFAM" id="SSF53383">
    <property type="entry name" value="PLP-dependent transferases"/>
    <property type="match status" value="1"/>
</dbReference>
<dbReference type="InterPro" id="IPR015424">
    <property type="entry name" value="PyrdxlP-dep_Trfase"/>
</dbReference>
<comment type="caution">
    <text evidence="1">The sequence shown here is derived from an EMBL/GenBank/DDBJ whole genome shotgun (WGS) entry which is preliminary data.</text>
</comment>
<keyword evidence="1" id="KW-0808">Transferase</keyword>
<dbReference type="EMBL" id="DMVW01000134">
    <property type="protein sequence ID" value="HAR53008.1"/>
    <property type="molecule type" value="Genomic_DNA"/>
</dbReference>
<reference evidence="1 2" key="1">
    <citation type="journal article" date="2018" name="Nat. Biotechnol.">
        <title>A standardized bacterial taxonomy based on genome phylogeny substantially revises the tree of life.</title>
        <authorList>
            <person name="Parks D.H."/>
            <person name="Chuvochina M."/>
            <person name="Waite D.W."/>
            <person name="Rinke C."/>
            <person name="Skarshewski A."/>
            <person name="Chaumeil P.A."/>
            <person name="Hugenholtz P."/>
        </authorList>
    </citation>
    <scope>NUCLEOTIDE SEQUENCE [LARGE SCALE GENOMIC DNA]</scope>
    <source>
        <strain evidence="1">UBA9169</strain>
    </source>
</reference>
<proteinExistence type="predicted"/>
<gene>
    <name evidence="1" type="ORF">DCS45_14190</name>
</gene>
<evidence type="ECO:0000313" key="1">
    <source>
        <dbReference type="EMBL" id="HAR53008.1"/>
    </source>
</evidence>
<sequence>MTQMPNVHDAEPIPEAARAEIDRLLLSGDLFRYTAPQDAPVALLEREFATLLGTKYALAVSSCSAALFLSLKALDLPR</sequence>
<dbReference type="Pfam" id="PF01041">
    <property type="entry name" value="DegT_DnrJ_EryC1"/>
    <property type="match status" value="1"/>
</dbReference>
<organism evidence="1 2">
    <name type="scientific">Roseovarius nubinhibens</name>
    <dbReference type="NCBI Taxonomy" id="314263"/>
    <lineage>
        <taxon>Bacteria</taxon>
        <taxon>Pseudomonadati</taxon>
        <taxon>Pseudomonadota</taxon>
        <taxon>Alphaproteobacteria</taxon>
        <taxon>Rhodobacterales</taxon>
        <taxon>Roseobacteraceae</taxon>
        <taxon>Roseovarius</taxon>
    </lineage>
</organism>
<keyword evidence="1" id="KW-0032">Aminotransferase</keyword>